<organism evidence="3 4">
    <name type="scientific">Duganella vulcania</name>
    <dbReference type="NCBI Taxonomy" id="2692166"/>
    <lineage>
        <taxon>Bacteria</taxon>
        <taxon>Pseudomonadati</taxon>
        <taxon>Pseudomonadota</taxon>
        <taxon>Betaproteobacteria</taxon>
        <taxon>Burkholderiales</taxon>
        <taxon>Oxalobacteraceae</taxon>
        <taxon>Telluria group</taxon>
        <taxon>Duganella</taxon>
    </lineage>
</organism>
<evidence type="ECO:0000256" key="2">
    <source>
        <dbReference type="SAM" id="Phobius"/>
    </source>
</evidence>
<feature type="transmembrane region" description="Helical" evidence="2">
    <location>
        <begin position="478"/>
        <end position="498"/>
    </location>
</feature>
<evidence type="ECO:0000256" key="1">
    <source>
        <dbReference type="SAM" id="MobiDB-lite"/>
    </source>
</evidence>
<sequence>MAKPYQMMLKLKLADGASKGLLEIAKALRQIDDDAVKAQHSLSLLEQHLLKLKDEDKGKDKEKEKDKVKDKGRGKDAGKDLAGIGTSMLGALKSPYEAAAEVVQARTDFETLNLDAQSNAAVYAKAAALSQQMLGAGIADNVARMRELNEAFGSLPRSLALSGDFAQYAFAAKAANGGKDVEGQTANAAQALALRGAQVSGSESALRDELSMQSQVYFASGGKVNGAEFAAAAKSGKQAYQHFDKEYLYGRFSAYMAQESGETAGANAQGAYATLVGGAMDSKTSAFMSKLGLLEAHGKGGKPTLSAANIGLMKHRPDLLMDNVLAPAIQKKYGKLDDGKMLSLLQDNLDQPTASFLGDQMVNRPRLQAQAQAYRQASNYGSAYQQYLKSPKGAEMAAAQAWKNLLTVIGSVYLPRVTGALLSFARTMDQLGNWMGRYPALTQVLVYSFGLLGGALAIGGTVVKLAGAMEGVGTAALWIVRMVPMAWGALATLCEVLLGLLGPVGLAVAAIAALGGIFLLFHESAPKPAPAVPAAAGMKGLAAAQQPLSPGVPYPTFSPVPPPAPVPVFKVENKFDHRGITTRILQEAGARMARPPTGPQHFDGAMDRASVAYAG</sequence>
<gene>
    <name evidence="3" type="ORF">GTP91_20505</name>
</gene>
<keyword evidence="2" id="KW-0472">Membrane</keyword>
<accession>A0A845G8M9</accession>
<name>A0A845G8M9_9BURK</name>
<evidence type="ECO:0000313" key="4">
    <source>
        <dbReference type="Proteomes" id="UP000470302"/>
    </source>
</evidence>
<keyword evidence="2" id="KW-1133">Transmembrane helix</keyword>
<feature type="transmembrane region" description="Helical" evidence="2">
    <location>
        <begin position="445"/>
        <end position="466"/>
    </location>
</feature>
<dbReference type="AlphaFoldDB" id="A0A845G8M9"/>
<feature type="transmembrane region" description="Helical" evidence="2">
    <location>
        <begin position="405"/>
        <end position="425"/>
    </location>
</feature>
<feature type="region of interest" description="Disordered" evidence="1">
    <location>
        <begin position="56"/>
        <end position="76"/>
    </location>
</feature>
<evidence type="ECO:0000313" key="3">
    <source>
        <dbReference type="EMBL" id="MYM89546.1"/>
    </source>
</evidence>
<reference evidence="3 4" key="1">
    <citation type="submission" date="2020-01" db="EMBL/GenBank/DDBJ databases">
        <title>Novel species isolated from a subtropical stream in China.</title>
        <authorList>
            <person name="Lu H."/>
        </authorList>
    </citation>
    <scope>NUCLEOTIDE SEQUENCE [LARGE SCALE GENOMIC DNA]</scope>
    <source>
        <strain evidence="3 4">FT82W</strain>
    </source>
</reference>
<feature type="transmembrane region" description="Helical" evidence="2">
    <location>
        <begin position="504"/>
        <end position="521"/>
    </location>
</feature>
<proteinExistence type="predicted"/>
<dbReference type="Proteomes" id="UP000470302">
    <property type="component" value="Unassembled WGS sequence"/>
</dbReference>
<keyword evidence="2" id="KW-0812">Transmembrane</keyword>
<dbReference type="EMBL" id="WWCW01000079">
    <property type="protein sequence ID" value="MYM89546.1"/>
    <property type="molecule type" value="Genomic_DNA"/>
</dbReference>
<dbReference type="RefSeq" id="WP_161098461.1">
    <property type="nucleotide sequence ID" value="NZ_WWCW01000079.1"/>
</dbReference>
<comment type="caution">
    <text evidence="3">The sequence shown here is derived from an EMBL/GenBank/DDBJ whole genome shotgun (WGS) entry which is preliminary data.</text>
</comment>
<protein>
    <submittedName>
        <fullName evidence="3">Uncharacterized protein</fullName>
    </submittedName>
</protein>